<gene>
    <name evidence="3" type="ORF">BEWA_007560</name>
</gene>
<dbReference type="SUPFAM" id="SSF48452">
    <property type="entry name" value="TPR-like"/>
    <property type="match status" value="1"/>
</dbReference>
<dbReference type="InterPro" id="IPR015425">
    <property type="entry name" value="FH2_Formin"/>
</dbReference>
<feature type="region of interest" description="Disordered" evidence="1">
    <location>
        <begin position="611"/>
        <end position="643"/>
    </location>
</feature>
<dbReference type="PANTHER" id="PTHR45725:SF1">
    <property type="entry name" value="DISHEVELLED ASSOCIATED ACTIVATOR OF MORPHOGENESIS, ISOFORM D"/>
    <property type="match status" value="1"/>
</dbReference>
<dbReference type="PANTHER" id="PTHR45725">
    <property type="entry name" value="FORMIN HOMOLOGY 2 FAMILY MEMBER"/>
    <property type="match status" value="1"/>
</dbReference>
<dbReference type="SMART" id="SM00498">
    <property type="entry name" value="FH2"/>
    <property type="match status" value="1"/>
</dbReference>
<feature type="region of interest" description="Disordered" evidence="1">
    <location>
        <begin position="928"/>
        <end position="984"/>
    </location>
</feature>
<accession>L0B0G9</accession>
<protein>
    <submittedName>
        <fullName evidence="3">Formin 2 domain-containing protein</fullName>
    </submittedName>
</protein>
<dbReference type="Proteomes" id="UP000031512">
    <property type="component" value="Chromosome 3"/>
</dbReference>
<dbReference type="VEuPathDB" id="PiroplasmaDB:BEWA_007560"/>
<dbReference type="GeneID" id="15805442"/>
<dbReference type="STRING" id="1537102.L0B0G9"/>
<keyword evidence="4" id="KW-1185">Reference proteome</keyword>
<dbReference type="KEGG" id="beq:BEWA_007560"/>
<name>L0B0G9_THEEQ</name>
<dbReference type="Pfam" id="PF02181">
    <property type="entry name" value="FH2"/>
    <property type="match status" value="1"/>
</dbReference>
<evidence type="ECO:0000313" key="3">
    <source>
        <dbReference type="EMBL" id="AFZ81347.1"/>
    </source>
</evidence>
<dbReference type="EMBL" id="CP001670">
    <property type="protein sequence ID" value="AFZ81347.1"/>
    <property type="molecule type" value="Genomic_DNA"/>
</dbReference>
<dbReference type="Gene3D" id="1.25.40.10">
    <property type="entry name" value="Tetratricopeptide repeat domain"/>
    <property type="match status" value="1"/>
</dbReference>
<feature type="domain" description="FH2" evidence="2">
    <location>
        <begin position="978"/>
        <end position="1374"/>
    </location>
</feature>
<sequence>MEYIDHEDGLETNFSNMDKINITSAIKDLSMNRDCNISPCALGLSIRMDLEKRRNTQTPSERQAMLSGSFTDVKCSSNLPDKINEAINIIKKLERSSGSLLFREALATRMQLRTMSLKNFSTQNYGDALIQSHYSLLLAKKFHMEIKRVPLSGEMAMELLILSKCYAQFGKYDRGKEHLDELRFLVENTLLYYDDSKKDEQGDHHTIINCDKKIFPDILYTFAEVLSCYGMWKDAELFFSKYLVLISKIYGQEDMKLSNAINNVCIYMLRSKQYLKALPLAIKALEIQKKNLGDYDAEVPNIKVANAYCNVGIIYRLLNNPVDALHQLFIAIDMKMRIYKDRKHSSIQDILLSIGSCLHSLNNYSAAASIYREVYTRRCEKLGKQHQSTLSVKQLLEDLDSDIVVKELKQKEEEKVEIRKSYEKQIDTPNPNIEIARIQALYCNKNNHYNVPIRRVESTSNYIIPKEELVELSKKIFIQYSNKRLPIINIPRLYRGKLFLNEGQPLMECNQDAVDLFTEWGLVPPEVTAGGDVISKGSSLPENVLLFIPLTENDNVILKGFYDKPIFVPNPAIYHSTFLDKLKESSKINLSNTDDKGISSDRNMEKDLGTNQVTESDGIKTKEPHLRSSLSVKERVQEMERKNTVKPEIKPKGTKIEPEPVEITLYEMIKNKDDSKGSNAKFLAKIGSLANLKVKQNIIPEIKPTTLRKSAAAQRISRALSKKGIVKIVSSQPKVMRSPLSSSSDLNSDTTLSDIEENNCNNKCIRDFIIPIPTVSATLVDKPRDLPLNLKSLDDKIPDDFVQKVRLLKLVKKEDGIESCLLMDDTGSPIAYVPWQIDIISLTLAKSCIENDFSRKYGIKEVKSVSEGELEGCRNLLMGQGLTELGFGKLLGSVDSIGNSLTSGISLNIPSSVLKNIKEQSEILEKEKQAKEVSVKKAPPKIAPISKKKAPPAIKGKGMKGPPPPPSPSPLLKAKQKTKSTVADNSKTRRFFWDPIYGDDVKGTIFTKQKITPSIKKQELEESFAKSVPKEKEQVSTKPKMIQLLPDSKRSYNMNIGLSKFSKYTFKELREAIIDLDPAILTVDATESLLLLIPTPEECSIVSEFVKSGGDLTMVDRPEQFVAVLLGIPILKQRLEAHHIALLFKDNYNEISVPLESIMEGCEAIMSSDKLNVLSHFILNIGNTLNEGDPKKGNAEGFKPTTFAKLNDFRTTTKPPKTLLQYICDMAADEDESILEIIDELKSCEDCTKIDIAVVEEQMNRFKTDITKIKNAISVSEKSKDFKDQFSSIMNEFLRDAEPKILVISEQYKEVVMTFKDTAKYLGYTEKEIDKVKPNELFGHVWGFVQSVDKCKKIRIENRIKEEMKLAAKNKKAEGNIKISKKITPSNSTTAIPKIMDNGMKNIVKTLG</sequence>
<dbReference type="SUPFAM" id="SSF101447">
    <property type="entry name" value="Formin homology 2 domain (FH2 domain)"/>
    <property type="match status" value="1"/>
</dbReference>
<reference evidence="3 4" key="1">
    <citation type="journal article" date="2012" name="BMC Genomics">
        <title>Comparative genomic analysis and phylogenetic position of Theileria equi.</title>
        <authorList>
            <person name="Kappmeyer L.S."/>
            <person name="Thiagarajan M."/>
            <person name="Herndon D.R."/>
            <person name="Ramsay J.D."/>
            <person name="Caler E."/>
            <person name="Djikeng A."/>
            <person name="Gillespie J.J."/>
            <person name="Lau A.O."/>
            <person name="Roalson E.H."/>
            <person name="Silva J.C."/>
            <person name="Silva M.G."/>
            <person name="Suarez C.E."/>
            <person name="Ueti M.W."/>
            <person name="Nene V.M."/>
            <person name="Mealey R.H."/>
            <person name="Knowles D.P."/>
            <person name="Brayton K.A."/>
        </authorList>
    </citation>
    <scope>NUCLEOTIDE SEQUENCE [LARGE SCALE GENOMIC DNA]</scope>
    <source>
        <strain evidence="3 4">WA</strain>
    </source>
</reference>
<dbReference type="InterPro" id="IPR051425">
    <property type="entry name" value="Formin_Homology"/>
</dbReference>
<dbReference type="InterPro" id="IPR011990">
    <property type="entry name" value="TPR-like_helical_dom_sf"/>
</dbReference>
<dbReference type="Gene3D" id="1.20.58.2220">
    <property type="entry name" value="Formin, FH2 domain"/>
    <property type="match status" value="1"/>
</dbReference>
<evidence type="ECO:0000256" key="1">
    <source>
        <dbReference type="SAM" id="MobiDB-lite"/>
    </source>
</evidence>
<evidence type="ECO:0000259" key="2">
    <source>
        <dbReference type="PROSITE" id="PS51444"/>
    </source>
</evidence>
<dbReference type="OrthoDB" id="1668162at2759"/>
<proteinExistence type="predicted"/>
<dbReference type="InterPro" id="IPR042201">
    <property type="entry name" value="FH2_Formin_sf"/>
</dbReference>
<evidence type="ECO:0000313" key="4">
    <source>
        <dbReference type="Proteomes" id="UP000031512"/>
    </source>
</evidence>
<dbReference type="RefSeq" id="XP_004831013.1">
    <property type="nucleotide sequence ID" value="XM_004830956.1"/>
</dbReference>
<dbReference type="PROSITE" id="PS51444">
    <property type="entry name" value="FH2"/>
    <property type="match status" value="1"/>
</dbReference>
<organism evidence="3 4">
    <name type="scientific">Theileria equi strain WA</name>
    <dbReference type="NCBI Taxonomy" id="1537102"/>
    <lineage>
        <taxon>Eukaryota</taxon>
        <taxon>Sar</taxon>
        <taxon>Alveolata</taxon>
        <taxon>Apicomplexa</taxon>
        <taxon>Aconoidasida</taxon>
        <taxon>Piroplasmida</taxon>
        <taxon>Theileriidae</taxon>
        <taxon>Theileria</taxon>
    </lineage>
</organism>
<dbReference type="eggNOG" id="KOG1922">
    <property type="taxonomic scope" value="Eukaryota"/>
</dbReference>
<feature type="compositionally biased region" description="Basic and acidic residues" evidence="1">
    <location>
        <begin position="617"/>
        <end position="643"/>
    </location>
</feature>